<feature type="compositionally biased region" description="Low complexity" evidence="1">
    <location>
        <begin position="151"/>
        <end position="173"/>
    </location>
</feature>
<gene>
    <name evidence="2" type="ORF">TAT_000027400</name>
    <name evidence="3" type="ORF">TAV_000027300</name>
</gene>
<accession>A0A3B0MXA3</accession>
<evidence type="ECO:0000313" key="2">
    <source>
        <dbReference type="EMBL" id="SVP88410.1"/>
    </source>
</evidence>
<proteinExistence type="predicted"/>
<dbReference type="EMBL" id="UIVS01000001">
    <property type="protein sequence ID" value="SVP89578.1"/>
    <property type="molecule type" value="Genomic_DNA"/>
</dbReference>
<evidence type="ECO:0000256" key="1">
    <source>
        <dbReference type="SAM" id="MobiDB-lite"/>
    </source>
</evidence>
<feature type="region of interest" description="Disordered" evidence="1">
    <location>
        <begin position="151"/>
        <end position="177"/>
    </location>
</feature>
<dbReference type="EMBL" id="UIVT01000001">
    <property type="protein sequence ID" value="SVP88410.1"/>
    <property type="molecule type" value="Genomic_DNA"/>
</dbReference>
<protein>
    <submittedName>
        <fullName evidence="2">Uncharacterized protein</fullName>
    </submittedName>
</protein>
<feature type="region of interest" description="Disordered" evidence="1">
    <location>
        <begin position="192"/>
        <end position="226"/>
    </location>
</feature>
<dbReference type="AlphaFoldDB" id="A0A3B0MXA3"/>
<sequence length="596" mass="69072">MFIEESLSFENFSSSGLRGCTNYFDVQYDDRVLPQSELEETIHEFPYSEDTQRRFSSDNFTLTNELHDHTVIDNDHTVLEHSVLDHSLLHDHNVLDHSVLLDAVLQDHTVLDHNVLDHNVMDRDVLDHNVLDKEKPLNNGFEMTCRQLNNRQSNSRQVNNRQTNNRQINSRQQYTSRQQLTKRMELNNRQFNNGTQLTNGQLNNGQQLSSRQQLTKRRQLQNGHQLRPRTDVQLRIGKEYFEDLSEYLNLEDEVPEVKKNPVPEQTHKCNIDEDSLIDIFRKNGAKCESKSEMAKILAKAKKKYFWTDGFCLQLGSKGRKIMLQLLRMAYKTNKKNKRVFQCKNPPTTISNLPFFKINMLWELAYDMGVFDEALLIHEFFGNVKRTNKPNSSIYGEFQLALNNKKPDPMKYPLPNPQLNNIPRNGYVYDGFGGFNDSYGDAYVQDHIPLPFSNSTEFVGSDSGITPESNDLTNLISRDDFLSTINETYTRSLGLNTNNQFVHDTTQFVQRIDPLKEHFGLGESHLNSVHEFVSNNAMEEHPVKVEKKRYRNSLKHEANISTSPSSLSTDVPSITEDPVNDDEIYLHQAFEQSFRNN</sequence>
<name>A0A3B0MXA3_THEAN</name>
<evidence type="ECO:0000313" key="3">
    <source>
        <dbReference type="EMBL" id="SVP89578.1"/>
    </source>
</evidence>
<feature type="compositionally biased region" description="Low complexity" evidence="1">
    <location>
        <begin position="192"/>
        <end position="208"/>
    </location>
</feature>
<organism evidence="2">
    <name type="scientific">Theileria annulata</name>
    <dbReference type="NCBI Taxonomy" id="5874"/>
    <lineage>
        <taxon>Eukaryota</taxon>
        <taxon>Sar</taxon>
        <taxon>Alveolata</taxon>
        <taxon>Apicomplexa</taxon>
        <taxon>Aconoidasida</taxon>
        <taxon>Piroplasmida</taxon>
        <taxon>Theileriidae</taxon>
        <taxon>Theileria</taxon>
    </lineage>
</organism>
<reference evidence="2" key="1">
    <citation type="submission" date="2018-07" db="EMBL/GenBank/DDBJ databases">
        <authorList>
            <person name="Quirk P.G."/>
            <person name="Krulwich T.A."/>
        </authorList>
    </citation>
    <scope>NUCLEOTIDE SEQUENCE</scope>
    <source>
        <strain evidence="2">Anand</strain>
    </source>
</reference>
<dbReference type="VEuPathDB" id="PiroplasmaDB:TA19520"/>